<evidence type="ECO:0000256" key="6">
    <source>
        <dbReference type="ARBA" id="ARBA00023136"/>
    </source>
</evidence>
<comment type="caution">
    <text evidence="10">The sequence shown here is derived from an EMBL/GenBank/DDBJ whole genome shotgun (WGS) entry which is preliminary data.</text>
</comment>
<comment type="similarity">
    <text evidence="2">Belongs to the major facilitator superfamily.</text>
</comment>
<dbReference type="EMBL" id="CABFNP030001239">
    <property type="protein sequence ID" value="CAI6092727.1"/>
    <property type="molecule type" value="Genomic_DNA"/>
</dbReference>
<feature type="transmembrane region" description="Helical" evidence="8">
    <location>
        <begin position="119"/>
        <end position="140"/>
    </location>
</feature>
<proteinExistence type="inferred from homology"/>
<dbReference type="FunFam" id="1.20.1250.20:FF:000436">
    <property type="entry name" value="MFS transporter, putative"/>
    <property type="match status" value="1"/>
</dbReference>
<evidence type="ECO:0000256" key="8">
    <source>
        <dbReference type="SAM" id="Phobius"/>
    </source>
</evidence>
<keyword evidence="6 8" id="KW-0472">Membrane</keyword>
<dbReference type="PANTHER" id="PTHR23501:SF78">
    <property type="entry name" value="MAJOR FACILITATOR SUPERFAMILY (MFS) PROFILE DOMAIN-CONTAINING PROTEIN-RELATED"/>
    <property type="match status" value="1"/>
</dbReference>
<feature type="transmembrane region" description="Helical" evidence="8">
    <location>
        <begin position="26"/>
        <end position="43"/>
    </location>
</feature>
<keyword evidence="3" id="KW-0813">Transport</keyword>
<evidence type="ECO:0000259" key="9">
    <source>
        <dbReference type="PROSITE" id="PS50850"/>
    </source>
</evidence>
<keyword evidence="5 8" id="KW-1133">Transmembrane helix</keyword>
<dbReference type="InterPro" id="IPR036259">
    <property type="entry name" value="MFS_trans_sf"/>
</dbReference>
<dbReference type="Gene3D" id="1.20.1250.20">
    <property type="entry name" value="MFS general substrate transporter like domains"/>
    <property type="match status" value="2"/>
</dbReference>
<reference evidence="10" key="1">
    <citation type="submission" date="2023-01" db="EMBL/GenBank/DDBJ databases">
        <authorList>
            <person name="Piombo E."/>
        </authorList>
    </citation>
    <scope>NUCLEOTIDE SEQUENCE</scope>
</reference>
<dbReference type="InterPro" id="IPR011701">
    <property type="entry name" value="MFS"/>
</dbReference>
<keyword evidence="4 8" id="KW-0812">Transmembrane</keyword>
<evidence type="ECO:0000313" key="10">
    <source>
        <dbReference type="EMBL" id="CAI6092727.1"/>
    </source>
</evidence>
<dbReference type="PANTHER" id="PTHR23501">
    <property type="entry name" value="MAJOR FACILITATOR SUPERFAMILY"/>
    <property type="match status" value="1"/>
</dbReference>
<feature type="transmembrane region" description="Helical" evidence="8">
    <location>
        <begin position="521"/>
        <end position="539"/>
    </location>
</feature>
<protein>
    <recommendedName>
        <fullName evidence="9">Major facilitator superfamily (MFS) profile domain-containing protein</fullName>
    </recommendedName>
</protein>
<feature type="transmembrane region" description="Helical" evidence="8">
    <location>
        <begin position="152"/>
        <end position="171"/>
    </location>
</feature>
<feature type="domain" description="Major facilitator superfamily (MFS) profile" evidence="9">
    <location>
        <begin position="29"/>
        <end position="544"/>
    </location>
</feature>
<evidence type="ECO:0000313" key="11">
    <source>
        <dbReference type="Proteomes" id="UP001160390"/>
    </source>
</evidence>
<feature type="transmembrane region" description="Helical" evidence="8">
    <location>
        <begin position="330"/>
        <end position="351"/>
    </location>
</feature>
<feature type="transmembrane region" description="Helical" evidence="8">
    <location>
        <begin position="363"/>
        <end position="384"/>
    </location>
</feature>
<dbReference type="GO" id="GO:0046943">
    <property type="term" value="F:carboxylic acid transmembrane transporter activity"/>
    <property type="evidence" value="ECO:0007669"/>
    <property type="project" value="UniProtKB-ARBA"/>
</dbReference>
<sequence>MGQQAALTKAELTLHDQVEHLPKRKLIAVFGLLALTVLINFIDQNGISVALPTIAAELDARDTISWAGTASLLANTTFQMLWGRLSDIFGRKTVYISAIALLSIADLLCGLSRNATSFYIFRGLAGVGGGGITNLAMIVVSDVVTLENRGKYQGIIGSMVGLGSIIGPFLAAAFAEGATWRGYFWLLSPCAALAAVLTYFYLPTKPRTASWQDSVKKVDWWGSFAIFVGIVFLLIPISGGKFDMFPFKEVKNSMNEVVTTTGGAYFEWKSSMVICLLVLGGISLILFVIIEWRVAKLPMMPGNYSPNINLTRSNNVLVDIYKNPAVSAMLVQNFLMGASYQAVIYFVPLYLQNAHQFSIIQSALIWIPLVGLQSGISILSGLYISKFKRYGECLWFGFGIWTLGSGLCLLLTRESPIGIIIIPLIVIGIGVGCIFQPILVALQAHSPKARRAVIISNRNFCRCAGGACGLAVSAAVMQASLRASLPTEYANLAGSTFTLPEFDGDIPPAVLDAYMAASHSVFILQVPLIGLCFLGNFFIRDRGLELPDEKSPVQEQEPEQAGEEQGIRMEFAESDVNAEAGVKRTSRSK</sequence>
<keyword evidence="11" id="KW-1185">Reference proteome</keyword>
<evidence type="ECO:0000256" key="3">
    <source>
        <dbReference type="ARBA" id="ARBA00022448"/>
    </source>
</evidence>
<dbReference type="SUPFAM" id="SSF103473">
    <property type="entry name" value="MFS general substrate transporter"/>
    <property type="match status" value="1"/>
</dbReference>
<feature type="transmembrane region" description="Helical" evidence="8">
    <location>
        <begin position="183"/>
        <end position="202"/>
    </location>
</feature>
<organism evidence="10 11">
    <name type="scientific">Clonostachys chloroleuca</name>
    <dbReference type="NCBI Taxonomy" id="1926264"/>
    <lineage>
        <taxon>Eukaryota</taxon>
        <taxon>Fungi</taxon>
        <taxon>Dikarya</taxon>
        <taxon>Ascomycota</taxon>
        <taxon>Pezizomycotina</taxon>
        <taxon>Sordariomycetes</taxon>
        <taxon>Hypocreomycetidae</taxon>
        <taxon>Hypocreales</taxon>
        <taxon>Bionectriaceae</taxon>
        <taxon>Clonostachys</taxon>
    </lineage>
</organism>
<evidence type="ECO:0000256" key="5">
    <source>
        <dbReference type="ARBA" id="ARBA00022989"/>
    </source>
</evidence>
<feature type="transmembrane region" description="Helical" evidence="8">
    <location>
        <begin position="94"/>
        <end position="113"/>
    </location>
</feature>
<feature type="transmembrane region" description="Helical" evidence="8">
    <location>
        <begin position="271"/>
        <end position="290"/>
    </location>
</feature>
<dbReference type="Proteomes" id="UP001160390">
    <property type="component" value="Unassembled WGS sequence"/>
</dbReference>
<dbReference type="AlphaFoldDB" id="A0AA35M9C9"/>
<dbReference type="PRINTS" id="PR01036">
    <property type="entry name" value="TCRTETB"/>
</dbReference>
<dbReference type="FunFam" id="1.20.1720.10:FF:000013">
    <property type="entry name" value="Related to multidrug resistance proteins"/>
    <property type="match status" value="1"/>
</dbReference>
<gene>
    <name evidence="10" type="ORF">CCHLO57077_00007211</name>
</gene>
<evidence type="ECO:0000256" key="1">
    <source>
        <dbReference type="ARBA" id="ARBA00004127"/>
    </source>
</evidence>
<feature type="transmembrane region" description="Helical" evidence="8">
    <location>
        <begin position="218"/>
        <end position="237"/>
    </location>
</feature>
<evidence type="ECO:0000256" key="7">
    <source>
        <dbReference type="SAM" id="MobiDB-lite"/>
    </source>
</evidence>
<feature type="transmembrane region" description="Helical" evidence="8">
    <location>
        <begin position="418"/>
        <end position="442"/>
    </location>
</feature>
<dbReference type="Pfam" id="PF07690">
    <property type="entry name" value="MFS_1"/>
    <property type="match status" value="1"/>
</dbReference>
<dbReference type="InterPro" id="IPR020846">
    <property type="entry name" value="MFS_dom"/>
</dbReference>
<comment type="subcellular location">
    <subcellularLocation>
        <location evidence="1">Endomembrane system</location>
        <topology evidence="1">Multi-pass membrane protein</topology>
    </subcellularLocation>
</comment>
<dbReference type="GO" id="GO:0005886">
    <property type="term" value="C:plasma membrane"/>
    <property type="evidence" value="ECO:0007669"/>
    <property type="project" value="TreeGrafter"/>
</dbReference>
<feature type="transmembrane region" description="Helical" evidence="8">
    <location>
        <begin position="393"/>
        <end position="412"/>
    </location>
</feature>
<evidence type="ECO:0000256" key="4">
    <source>
        <dbReference type="ARBA" id="ARBA00022692"/>
    </source>
</evidence>
<dbReference type="PROSITE" id="PS50850">
    <property type="entry name" value="MFS"/>
    <property type="match status" value="1"/>
</dbReference>
<accession>A0AA35M9C9</accession>
<dbReference type="GO" id="GO:0012505">
    <property type="term" value="C:endomembrane system"/>
    <property type="evidence" value="ECO:0007669"/>
    <property type="project" value="UniProtKB-SubCell"/>
</dbReference>
<evidence type="ECO:0000256" key="2">
    <source>
        <dbReference type="ARBA" id="ARBA00008335"/>
    </source>
</evidence>
<name>A0AA35M9C9_9HYPO</name>
<feature type="region of interest" description="Disordered" evidence="7">
    <location>
        <begin position="548"/>
        <end position="589"/>
    </location>
</feature>